<evidence type="ECO:0000256" key="2">
    <source>
        <dbReference type="SAM" id="Phobius"/>
    </source>
</evidence>
<dbReference type="AlphaFoldDB" id="E6VCM2"/>
<reference evidence="3" key="1">
    <citation type="submission" date="2010-12" db="EMBL/GenBank/DDBJ databases">
        <title>Complete sequence of Rhodopseudomonas palustris DX-1.</title>
        <authorList>
            <consortium name="US DOE Joint Genome Institute"/>
            <person name="Lucas S."/>
            <person name="Copeland A."/>
            <person name="Lapidus A."/>
            <person name="Cheng J.-F."/>
            <person name="Goodwin L."/>
            <person name="Pitluck S."/>
            <person name="Misra M."/>
            <person name="Chertkov O."/>
            <person name="Detter J.C."/>
            <person name="Han C."/>
            <person name="Tapia R."/>
            <person name="Land M."/>
            <person name="Hauser L."/>
            <person name="Kyrpides N."/>
            <person name="Ivanova N."/>
            <person name="Ovchinnikova G."/>
            <person name="Logan B."/>
            <person name="Oda Y."/>
            <person name="Harwood C."/>
            <person name="Woyke T."/>
        </authorList>
    </citation>
    <scope>NUCLEOTIDE SEQUENCE [LARGE SCALE GENOMIC DNA]</scope>
    <source>
        <strain evidence="3">DX-1</strain>
    </source>
</reference>
<dbReference type="STRING" id="652103.Rpdx1_2235"/>
<feature type="region of interest" description="Disordered" evidence="1">
    <location>
        <begin position="62"/>
        <end position="133"/>
    </location>
</feature>
<organism evidence="3 4">
    <name type="scientific">Rhodopseudomonas palustris (strain DX-1)</name>
    <dbReference type="NCBI Taxonomy" id="652103"/>
    <lineage>
        <taxon>Bacteria</taxon>
        <taxon>Pseudomonadati</taxon>
        <taxon>Pseudomonadota</taxon>
        <taxon>Alphaproteobacteria</taxon>
        <taxon>Hyphomicrobiales</taxon>
        <taxon>Nitrobacteraceae</taxon>
        <taxon>Rhodopseudomonas</taxon>
    </lineage>
</organism>
<dbReference type="KEGG" id="rpx:Rpdx1_2235"/>
<feature type="compositionally biased region" description="Polar residues" evidence="1">
    <location>
        <begin position="63"/>
        <end position="76"/>
    </location>
</feature>
<keyword evidence="2" id="KW-0472">Membrane</keyword>
<gene>
    <name evidence="3" type="ordered locus">Rpdx1_2235</name>
</gene>
<dbReference type="EMBL" id="CP002418">
    <property type="protein sequence ID" value="ADU43827.1"/>
    <property type="molecule type" value="Genomic_DNA"/>
</dbReference>
<evidence type="ECO:0000313" key="3">
    <source>
        <dbReference type="EMBL" id="ADU43827.1"/>
    </source>
</evidence>
<accession>E6VCM2</accession>
<evidence type="ECO:0000256" key="1">
    <source>
        <dbReference type="SAM" id="MobiDB-lite"/>
    </source>
</evidence>
<dbReference type="HOGENOM" id="CLU_155039_0_0_5"/>
<proteinExistence type="predicted"/>
<evidence type="ECO:0000313" key="4">
    <source>
        <dbReference type="Proteomes" id="UP000001402"/>
    </source>
</evidence>
<feature type="transmembrane region" description="Helical" evidence="2">
    <location>
        <begin position="44"/>
        <end position="63"/>
    </location>
</feature>
<keyword evidence="2" id="KW-0812">Transmembrane</keyword>
<feature type="region of interest" description="Disordered" evidence="1">
    <location>
        <begin position="1"/>
        <end position="36"/>
    </location>
</feature>
<keyword evidence="2" id="KW-1133">Transmembrane helix</keyword>
<protein>
    <submittedName>
        <fullName evidence="3">Uncharacterized protein</fullName>
    </submittedName>
</protein>
<dbReference type="BioCyc" id="RPAL652103:RPDX1_RS10930-MONOMER"/>
<dbReference type="eggNOG" id="ENOG5030W8D">
    <property type="taxonomic scope" value="Bacteria"/>
</dbReference>
<dbReference type="OrthoDB" id="8141352at2"/>
<dbReference type="Proteomes" id="UP000001402">
    <property type="component" value="Chromosome"/>
</dbReference>
<name>E6VCM2_RHOPX</name>
<sequence>MARHPDDPYRSGTAGDDPRTPSQLDSDLQADPEMREGPVTAGRLALAAVAIVLVFGAVIYGMSGSSTDPATNPGVATQTSPPPPSQTGVSNAPPVPPGVRDVTPRNAEGDSGITTGAAPAPTAPPSTPTGRGN</sequence>